<gene>
    <name evidence="12" type="ORF">DYB34_013596</name>
    <name evidence="11" type="ORF">DYB38_010520</name>
</gene>
<dbReference type="SUPFAM" id="SSF56112">
    <property type="entry name" value="Protein kinase-like (PK-like)"/>
    <property type="match status" value="1"/>
</dbReference>
<dbReference type="GO" id="GO:0005737">
    <property type="term" value="C:cytoplasm"/>
    <property type="evidence" value="ECO:0007669"/>
    <property type="project" value="TreeGrafter"/>
</dbReference>
<evidence type="ECO:0000256" key="8">
    <source>
        <dbReference type="ARBA" id="ARBA00047899"/>
    </source>
</evidence>
<comment type="catalytic activity">
    <reaction evidence="8">
        <text>L-threonyl-[protein] + ATP = O-phospho-L-threonyl-[protein] + ADP + H(+)</text>
        <dbReference type="Rhea" id="RHEA:46608"/>
        <dbReference type="Rhea" id="RHEA-COMP:11060"/>
        <dbReference type="Rhea" id="RHEA-COMP:11605"/>
        <dbReference type="ChEBI" id="CHEBI:15378"/>
        <dbReference type="ChEBI" id="CHEBI:30013"/>
        <dbReference type="ChEBI" id="CHEBI:30616"/>
        <dbReference type="ChEBI" id="CHEBI:61977"/>
        <dbReference type="ChEBI" id="CHEBI:456216"/>
        <dbReference type="EC" id="2.7.11.1"/>
    </reaction>
</comment>
<dbReference type="GO" id="GO:0005634">
    <property type="term" value="C:nucleus"/>
    <property type="evidence" value="ECO:0007669"/>
    <property type="project" value="TreeGrafter"/>
</dbReference>
<evidence type="ECO:0000256" key="2">
    <source>
        <dbReference type="ARBA" id="ARBA00012513"/>
    </source>
</evidence>
<dbReference type="GO" id="GO:0044877">
    <property type="term" value="F:protein-containing complex binding"/>
    <property type="evidence" value="ECO:0007669"/>
    <property type="project" value="InterPro"/>
</dbReference>
<dbReference type="PROSITE" id="PS50290">
    <property type="entry name" value="PI3_4_KINASE_3"/>
    <property type="match status" value="1"/>
</dbReference>
<evidence type="ECO:0000256" key="1">
    <source>
        <dbReference type="ARBA" id="ARBA00011031"/>
    </source>
</evidence>
<organism evidence="11 13">
    <name type="scientific">Aphanomyces astaci</name>
    <name type="common">Crayfish plague agent</name>
    <dbReference type="NCBI Taxonomy" id="112090"/>
    <lineage>
        <taxon>Eukaryota</taxon>
        <taxon>Sar</taxon>
        <taxon>Stramenopiles</taxon>
        <taxon>Oomycota</taxon>
        <taxon>Saprolegniomycetes</taxon>
        <taxon>Saprolegniales</taxon>
        <taxon>Verrucalvaceae</taxon>
        <taxon>Aphanomyces</taxon>
    </lineage>
</organism>
<dbReference type="GO" id="GO:0005524">
    <property type="term" value="F:ATP binding"/>
    <property type="evidence" value="ECO:0007669"/>
    <property type="project" value="UniProtKB-KW"/>
</dbReference>
<keyword evidence="5" id="KW-0547">Nucleotide-binding</keyword>
<evidence type="ECO:0000256" key="6">
    <source>
        <dbReference type="ARBA" id="ARBA00022777"/>
    </source>
</evidence>
<dbReference type="Proteomes" id="UP000265716">
    <property type="component" value="Unassembled WGS sequence"/>
</dbReference>
<dbReference type="AlphaFoldDB" id="A0A397CBN1"/>
<dbReference type="Proteomes" id="UP000283543">
    <property type="component" value="Unassembled WGS sequence"/>
</dbReference>
<dbReference type="InterPro" id="IPR000403">
    <property type="entry name" value="PI3/4_kinase_cat_dom"/>
</dbReference>
<evidence type="ECO:0000256" key="4">
    <source>
        <dbReference type="ARBA" id="ARBA00022737"/>
    </source>
</evidence>
<evidence type="ECO:0000313" key="12">
    <source>
        <dbReference type="EMBL" id="RHY74008.1"/>
    </source>
</evidence>
<dbReference type="SUPFAM" id="SSF47212">
    <property type="entry name" value="FKBP12-rapamycin-binding domain of FKBP-rapamycin-associated protein (FRAP)"/>
    <property type="match status" value="1"/>
</dbReference>
<dbReference type="Pfam" id="PF08771">
    <property type="entry name" value="FRB_dom"/>
    <property type="match status" value="1"/>
</dbReference>
<evidence type="ECO:0000256" key="7">
    <source>
        <dbReference type="ARBA" id="ARBA00022840"/>
    </source>
</evidence>
<evidence type="ECO:0000256" key="5">
    <source>
        <dbReference type="ARBA" id="ARBA00022741"/>
    </source>
</evidence>
<keyword evidence="4" id="KW-0677">Repeat</keyword>
<comment type="similarity">
    <text evidence="1">Belongs to the PI3/PI4-kinase family.</text>
</comment>
<dbReference type="GO" id="GO:0031929">
    <property type="term" value="P:TOR signaling"/>
    <property type="evidence" value="ECO:0007669"/>
    <property type="project" value="TreeGrafter"/>
</dbReference>
<dbReference type="Gene3D" id="1.20.120.150">
    <property type="entry name" value="FKBP12-rapamycin binding domain"/>
    <property type="match status" value="1"/>
</dbReference>
<evidence type="ECO:0000313" key="11">
    <source>
        <dbReference type="EMBL" id="RHY40188.1"/>
    </source>
</evidence>
<dbReference type="Gene3D" id="3.30.1010.10">
    <property type="entry name" value="Phosphatidylinositol 3-kinase Catalytic Subunit, Chain A, domain 4"/>
    <property type="match status" value="1"/>
</dbReference>
<dbReference type="EMBL" id="QUTC01010607">
    <property type="protein sequence ID" value="RHY40188.1"/>
    <property type="molecule type" value="Genomic_DNA"/>
</dbReference>
<evidence type="ECO:0000259" key="10">
    <source>
        <dbReference type="PROSITE" id="PS50290"/>
    </source>
</evidence>
<feature type="non-terminal residue" evidence="11">
    <location>
        <position position="254"/>
    </location>
</feature>
<dbReference type="PANTHER" id="PTHR11139">
    <property type="entry name" value="ATAXIA TELANGIECTASIA MUTATED ATM -RELATED"/>
    <property type="match status" value="1"/>
</dbReference>
<sequence length="254" mass="29739">MHVMRKSYVNLVEEALLVSRELIRVAILWHEMWHEGLEEASRLYFGEHDVEGMMAVLQPLHVMMDKGPETLREVSFNQAFGRDLKEAYEWIQRYLNPQLGANEADLNRAWDLYYYVFRRINKQLPQLTTLELQYVSPNLLQARNLQLAVPGTYRAGHDIIKIGSFVPTMLYMFLLKGHEDLRQDERVTQLFGLVNALLINDRTTSKKDLKITRYPVIPLSHNAGIVGWVPNCDTLHQLIRDYREARKILLNIEH</sequence>
<dbReference type="FunFam" id="1.20.120.150:FF:000001">
    <property type="entry name" value="Serine/threonine-protein kinase TOR"/>
    <property type="match status" value="1"/>
</dbReference>
<name>A0A397CBN1_APHAT</name>
<dbReference type="EMBL" id="QUTB01002055">
    <property type="protein sequence ID" value="RHY74008.1"/>
    <property type="molecule type" value="Genomic_DNA"/>
</dbReference>
<evidence type="ECO:0000313" key="14">
    <source>
        <dbReference type="Proteomes" id="UP000283543"/>
    </source>
</evidence>
<evidence type="ECO:0000313" key="13">
    <source>
        <dbReference type="Proteomes" id="UP000265716"/>
    </source>
</evidence>
<feature type="domain" description="PI3K/PI4K catalytic" evidence="10">
    <location>
        <begin position="147"/>
        <end position="254"/>
    </location>
</feature>
<keyword evidence="7" id="KW-0067">ATP-binding</keyword>
<dbReference type="GO" id="GO:0016242">
    <property type="term" value="P:negative regulation of macroautophagy"/>
    <property type="evidence" value="ECO:0007669"/>
    <property type="project" value="TreeGrafter"/>
</dbReference>
<keyword evidence="6" id="KW-0418">Kinase</keyword>
<comment type="catalytic activity">
    <reaction evidence="9">
        <text>L-seryl-[protein] + ATP = O-phospho-L-seryl-[protein] + ADP + H(+)</text>
        <dbReference type="Rhea" id="RHEA:17989"/>
        <dbReference type="Rhea" id="RHEA-COMP:9863"/>
        <dbReference type="Rhea" id="RHEA-COMP:11604"/>
        <dbReference type="ChEBI" id="CHEBI:15378"/>
        <dbReference type="ChEBI" id="CHEBI:29999"/>
        <dbReference type="ChEBI" id="CHEBI:30616"/>
        <dbReference type="ChEBI" id="CHEBI:83421"/>
        <dbReference type="ChEBI" id="CHEBI:456216"/>
        <dbReference type="EC" id="2.7.11.1"/>
    </reaction>
</comment>
<dbReference type="GO" id="GO:0031932">
    <property type="term" value="C:TORC2 complex"/>
    <property type="evidence" value="ECO:0007669"/>
    <property type="project" value="TreeGrafter"/>
</dbReference>
<keyword evidence="3" id="KW-0808">Transferase</keyword>
<protein>
    <recommendedName>
        <fullName evidence="2">non-specific serine/threonine protein kinase</fullName>
        <ecNumber evidence="2">2.7.11.1</ecNumber>
    </recommendedName>
</protein>
<accession>A0A397CBN1</accession>
<dbReference type="InterPro" id="IPR050517">
    <property type="entry name" value="DDR_Repair_Kinase"/>
</dbReference>
<dbReference type="GO" id="GO:0031931">
    <property type="term" value="C:TORC1 complex"/>
    <property type="evidence" value="ECO:0007669"/>
    <property type="project" value="TreeGrafter"/>
</dbReference>
<evidence type="ECO:0000256" key="9">
    <source>
        <dbReference type="ARBA" id="ARBA00048679"/>
    </source>
</evidence>
<dbReference type="GO" id="GO:0004674">
    <property type="term" value="F:protein serine/threonine kinase activity"/>
    <property type="evidence" value="ECO:0007669"/>
    <property type="project" value="UniProtKB-EC"/>
</dbReference>
<dbReference type="InterPro" id="IPR011009">
    <property type="entry name" value="Kinase-like_dom_sf"/>
</dbReference>
<proteinExistence type="inferred from homology"/>
<dbReference type="PANTHER" id="PTHR11139:SF9">
    <property type="entry name" value="SERINE_THREONINE-PROTEIN KINASE MTOR"/>
    <property type="match status" value="1"/>
</dbReference>
<dbReference type="SMART" id="SM01345">
    <property type="entry name" value="Rapamycin_bind"/>
    <property type="match status" value="1"/>
</dbReference>
<dbReference type="InterPro" id="IPR036738">
    <property type="entry name" value="FRB_sf"/>
</dbReference>
<dbReference type="InterPro" id="IPR009076">
    <property type="entry name" value="FRB_dom"/>
</dbReference>
<reference evidence="13 14" key="1">
    <citation type="submission" date="2018-08" db="EMBL/GenBank/DDBJ databases">
        <title>Aphanomyces genome sequencing and annotation.</title>
        <authorList>
            <person name="Minardi D."/>
            <person name="Oidtmann B."/>
            <person name="Van Der Giezen M."/>
            <person name="Studholme D.J."/>
        </authorList>
    </citation>
    <scope>NUCLEOTIDE SEQUENCE [LARGE SCALE GENOMIC DNA]</scope>
    <source>
        <strain evidence="11 13">SA</strain>
        <strain evidence="12 14">Si</strain>
    </source>
</reference>
<dbReference type="InterPro" id="IPR018936">
    <property type="entry name" value="PI3/4_kinase_CS"/>
</dbReference>
<dbReference type="Pfam" id="PF00454">
    <property type="entry name" value="PI3_PI4_kinase"/>
    <property type="match status" value="1"/>
</dbReference>
<dbReference type="PROSITE" id="PS00915">
    <property type="entry name" value="PI3_4_KINASE_1"/>
    <property type="match status" value="1"/>
</dbReference>
<dbReference type="EC" id="2.7.11.1" evidence="2"/>
<evidence type="ECO:0000256" key="3">
    <source>
        <dbReference type="ARBA" id="ARBA00022679"/>
    </source>
</evidence>
<comment type="caution">
    <text evidence="11">The sequence shown here is derived from an EMBL/GenBank/DDBJ whole genome shotgun (WGS) entry which is preliminary data.</text>
</comment>